<evidence type="ECO:0000256" key="1">
    <source>
        <dbReference type="ARBA" id="ARBA00002597"/>
    </source>
</evidence>
<dbReference type="InterPro" id="IPR000006">
    <property type="entry name" value="Metalthion_vert"/>
</dbReference>
<keyword evidence="8" id="KW-1185">Reference proteome</keyword>
<keyword evidence="3" id="KW-0479">Metal-binding</keyword>
<evidence type="ECO:0000256" key="3">
    <source>
        <dbReference type="ARBA" id="ARBA00022723"/>
    </source>
</evidence>
<evidence type="ECO:0000313" key="8">
    <source>
        <dbReference type="Proteomes" id="UP001488838"/>
    </source>
</evidence>
<dbReference type="InterPro" id="IPR017854">
    <property type="entry name" value="Metalthion_dom_sf"/>
</dbReference>
<dbReference type="GO" id="GO:0005634">
    <property type="term" value="C:nucleus"/>
    <property type="evidence" value="ECO:0007669"/>
    <property type="project" value="TreeGrafter"/>
</dbReference>
<reference evidence="7 8" key="1">
    <citation type="journal article" date="2023" name="bioRxiv">
        <title>Conserved and derived expression patterns and positive selection on dental genes reveal complex evolutionary context of ever-growing rodent molars.</title>
        <authorList>
            <person name="Calamari Z.T."/>
            <person name="Song A."/>
            <person name="Cohen E."/>
            <person name="Akter M."/>
            <person name="Roy R.D."/>
            <person name="Hallikas O."/>
            <person name="Christensen M.M."/>
            <person name="Li P."/>
            <person name="Marangoni P."/>
            <person name="Jernvall J."/>
            <person name="Klein O.D."/>
        </authorList>
    </citation>
    <scope>NUCLEOTIDE SEQUENCE [LARGE SCALE GENOMIC DNA]</scope>
    <source>
        <strain evidence="7">V071</strain>
    </source>
</reference>
<dbReference type="GO" id="GO:0071280">
    <property type="term" value="P:cellular response to copper ion"/>
    <property type="evidence" value="ECO:0007669"/>
    <property type="project" value="TreeGrafter"/>
</dbReference>
<comment type="caution">
    <text evidence="7">The sequence shown here is derived from an EMBL/GenBank/DDBJ whole genome shotgun (WGS) entry which is preliminary data.</text>
</comment>
<dbReference type="GO" id="GO:0010273">
    <property type="term" value="P:detoxification of copper ion"/>
    <property type="evidence" value="ECO:0007669"/>
    <property type="project" value="TreeGrafter"/>
</dbReference>
<evidence type="ECO:0000256" key="5">
    <source>
        <dbReference type="ARBA" id="ARBA00041010"/>
    </source>
</evidence>
<name>A0AAW0HBL0_MYOGA</name>
<evidence type="ECO:0000256" key="6">
    <source>
        <dbReference type="ARBA" id="ARBA00041784"/>
    </source>
</evidence>
<comment type="similarity">
    <text evidence="2">Belongs to the metallothionein superfamily. Type 1 family.</text>
</comment>
<proteinExistence type="inferred from homology"/>
<dbReference type="SUPFAM" id="SSF57868">
    <property type="entry name" value="Metallothionein"/>
    <property type="match status" value="1"/>
</dbReference>
<dbReference type="Pfam" id="PF00131">
    <property type="entry name" value="Metallothio"/>
    <property type="match status" value="1"/>
</dbReference>
<dbReference type="InterPro" id="IPR018064">
    <property type="entry name" value="Metalthion_vert_metal_BS"/>
</dbReference>
<dbReference type="GO" id="GO:0071294">
    <property type="term" value="P:cellular response to zinc ion"/>
    <property type="evidence" value="ECO:0007669"/>
    <property type="project" value="TreeGrafter"/>
</dbReference>
<dbReference type="Proteomes" id="UP001488838">
    <property type="component" value="Unassembled WGS sequence"/>
</dbReference>
<dbReference type="EMBL" id="JBBHLL010000643">
    <property type="protein sequence ID" value="KAK7799006.1"/>
    <property type="molecule type" value="Genomic_DNA"/>
</dbReference>
<dbReference type="PROSITE" id="PS00203">
    <property type="entry name" value="METALLOTHIONEIN_VRT"/>
    <property type="match status" value="1"/>
</dbReference>
<evidence type="ECO:0000256" key="2">
    <source>
        <dbReference type="ARBA" id="ARBA00007283"/>
    </source>
</evidence>
<keyword evidence="4" id="KW-0480">Metal-thiolate cluster</keyword>
<dbReference type="GO" id="GO:0071276">
    <property type="term" value="P:cellular response to cadmium ion"/>
    <property type="evidence" value="ECO:0007669"/>
    <property type="project" value="TreeGrafter"/>
</dbReference>
<dbReference type="PANTHER" id="PTHR23299">
    <property type="entry name" value="METALLOTHIONEIN"/>
    <property type="match status" value="1"/>
</dbReference>
<dbReference type="GO" id="GO:0006882">
    <property type="term" value="P:intracellular zinc ion homeostasis"/>
    <property type="evidence" value="ECO:0007669"/>
    <property type="project" value="TreeGrafter"/>
</dbReference>
<evidence type="ECO:0000256" key="4">
    <source>
        <dbReference type="ARBA" id="ARBA00022851"/>
    </source>
</evidence>
<dbReference type="PANTHER" id="PTHR23299:SF22">
    <property type="entry name" value="METALLOTHIONEIN-1G"/>
    <property type="match status" value="1"/>
</dbReference>
<gene>
    <name evidence="7" type="ORF">U0070_025957</name>
</gene>
<protein>
    <recommendedName>
        <fullName evidence="5">Metallothionein-2</fullName>
    </recommendedName>
    <alternativeName>
        <fullName evidence="6">Metallothionein-II</fullName>
    </alternativeName>
</protein>
<dbReference type="GO" id="GO:0046872">
    <property type="term" value="F:metal ion binding"/>
    <property type="evidence" value="ECO:0007669"/>
    <property type="project" value="UniProtKB-KW"/>
</dbReference>
<evidence type="ECO:0000313" key="7">
    <source>
        <dbReference type="EMBL" id="KAK7799006.1"/>
    </source>
</evidence>
<sequence>MDPNCSCATDGSCSCAGSCKCKQCKCTTCKKSKLDPLYPLPSAPHRSLARPPIPVASRWCASHGPLFPPPPQAAAPVVPWAVRSAPRAVSAKKLRTSAAAAPEVGFPLSCL</sequence>
<comment type="function">
    <text evidence="1">Metallothioneins have a high content of cysteine residues that bind various heavy metals; these proteins are transcriptionally regulated by both heavy metals and glucocorticoids.</text>
</comment>
<dbReference type="Gene3D" id="4.10.10.10">
    <property type="entry name" value="Metallothionein Isoform II"/>
    <property type="match status" value="1"/>
</dbReference>
<accession>A0AAW0HBL0</accession>
<dbReference type="AlphaFoldDB" id="A0AAW0HBL0"/>
<organism evidence="7 8">
    <name type="scientific">Myodes glareolus</name>
    <name type="common">Bank vole</name>
    <name type="synonym">Clethrionomys glareolus</name>
    <dbReference type="NCBI Taxonomy" id="447135"/>
    <lineage>
        <taxon>Eukaryota</taxon>
        <taxon>Metazoa</taxon>
        <taxon>Chordata</taxon>
        <taxon>Craniata</taxon>
        <taxon>Vertebrata</taxon>
        <taxon>Euteleostomi</taxon>
        <taxon>Mammalia</taxon>
        <taxon>Eutheria</taxon>
        <taxon>Euarchontoglires</taxon>
        <taxon>Glires</taxon>
        <taxon>Rodentia</taxon>
        <taxon>Myomorpha</taxon>
        <taxon>Muroidea</taxon>
        <taxon>Cricetidae</taxon>
        <taxon>Arvicolinae</taxon>
        <taxon>Myodes</taxon>
    </lineage>
</organism>
<dbReference type="GO" id="GO:0005737">
    <property type="term" value="C:cytoplasm"/>
    <property type="evidence" value="ECO:0007669"/>
    <property type="project" value="TreeGrafter"/>
</dbReference>
<dbReference type="InterPro" id="IPR023587">
    <property type="entry name" value="Metalthion_dom_sf_vert"/>
</dbReference>